<reference evidence="11 12" key="1">
    <citation type="journal article" date="2021" name="Commun. Biol.">
        <title>The genome of Shorea leprosula (Dipterocarpaceae) highlights the ecological relevance of drought in aseasonal tropical rainforests.</title>
        <authorList>
            <person name="Ng K.K.S."/>
            <person name="Kobayashi M.J."/>
            <person name="Fawcett J.A."/>
            <person name="Hatakeyama M."/>
            <person name="Paape T."/>
            <person name="Ng C.H."/>
            <person name="Ang C.C."/>
            <person name="Tnah L.H."/>
            <person name="Lee C.T."/>
            <person name="Nishiyama T."/>
            <person name="Sese J."/>
            <person name="O'Brien M.J."/>
            <person name="Copetti D."/>
            <person name="Mohd Noor M.I."/>
            <person name="Ong R.C."/>
            <person name="Putra M."/>
            <person name="Sireger I.Z."/>
            <person name="Indrioko S."/>
            <person name="Kosugi Y."/>
            <person name="Izuno A."/>
            <person name="Isagi Y."/>
            <person name="Lee S.L."/>
            <person name="Shimizu K.K."/>
        </authorList>
    </citation>
    <scope>NUCLEOTIDE SEQUENCE [LARGE SCALE GENOMIC DNA]</scope>
    <source>
        <strain evidence="11">214</strain>
    </source>
</reference>
<dbReference type="CDD" id="cd01650">
    <property type="entry name" value="RT_nLTR_like"/>
    <property type="match status" value="1"/>
</dbReference>
<evidence type="ECO:0000256" key="6">
    <source>
        <dbReference type="ARBA" id="ARBA00022918"/>
    </source>
</evidence>
<feature type="compositionally biased region" description="Basic residues" evidence="8">
    <location>
        <begin position="1131"/>
        <end position="1140"/>
    </location>
</feature>
<organism evidence="11 12">
    <name type="scientific">Rubroshorea leprosula</name>
    <dbReference type="NCBI Taxonomy" id="152421"/>
    <lineage>
        <taxon>Eukaryota</taxon>
        <taxon>Viridiplantae</taxon>
        <taxon>Streptophyta</taxon>
        <taxon>Embryophyta</taxon>
        <taxon>Tracheophyta</taxon>
        <taxon>Spermatophyta</taxon>
        <taxon>Magnoliopsida</taxon>
        <taxon>eudicotyledons</taxon>
        <taxon>Gunneridae</taxon>
        <taxon>Pentapetalae</taxon>
        <taxon>rosids</taxon>
        <taxon>malvids</taxon>
        <taxon>Malvales</taxon>
        <taxon>Dipterocarpaceae</taxon>
        <taxon>Rubroshorea</taxon>
    </lineage>
</organism>
<accession>A0AAV5L9J1</accession>
<evidence type="ECO:0000313" key="12">
    <source>
        <dbReference type="Proteomes" id="UP001054252"/>
    </source>
</evidence>
<dbReference type="InterPro" id="IPR036691">
    <property type="entry name" value="Endo/exonu/phosph_ase_sf"/>
</dbReference>
<evidence type="ECO:0008006" key="13">
    <source>
        <dbReference type="Google" id="ProtNLM"/>
    </source>
</evidence>
<evidence type="ECO:0000256" key="7">
    <source>
        <dbReference type="PROSITE-ProRule" id="PRU00047"/>
    </source>
</evidence>
<evidence type="ECO:0000259" key="9">
    <source>
        <dbReference type="PROSITE" id="PS50158"/>
    </source>
</evidence>
<dbReference type="GO" id="GO:0004519">
    <property type="term" value="F:endonuclease activity"/>
    <property type="evidence" value="ECO:0007669"/>
    <property type="project" value="UniProtKB-KW"/>
</dbReference>
<dbReference type="Proteomes" id="UP001054252">
    <property type="component" value="Unassembled WGS sequence"/>
</dbReference>
<dbReference type="GO" id="GO:0003676">
    <property type="term" value="F:nucleic acid binding"/>
    <property type="evidence" value="ECO:0007669"/>
    <property type="project" value="InterPro"/>
</dbReference>
<evidence type="ECO:0000256" key="4">
    <source>
        <dbReference type="ARBA" id="ARBA00022759"/>
    </source>
</evidence>
<dbReference type="EMBL" id="BPVZ01000102">
    <property type="protein sequence ID" value="GKV33735.1"/>
    <property type="molecule type" value="Genomic_DNA"/>
</dbReference>
<dbReference type="SUPFAM" id="SSF56672">
    <property type="entry name" value="DNA/RNA polymerases"/>
    <property type="match status" value="1"/>
</dbReference>
<keyword evidence="3" id="KW-0540">Nuclease</keyword>
<evidence type="ECO:0000259" key="10">
    <source>
        <dbReference type="PROSITE" id="PS50878"/>
    </source>
</evidence>
<protein>
    <recommendedName>
        <fullName evidence="13">Reverse transcriptase</fullName>
    </recommendedName>
</protein>
<sequence length="2389" mass="275693">MLIEIPTGGEPWEPKEHQGTWMRLCRRVRRWLGGGHGENYYEPEGFRLKVDLPTFDGSLDIEGFLDWLSEVDRFFDYMDTPKEKKVKLVAYRLKGGVALWWDKVIRSVSEAQNLAHKAKVMTKEHQGKGVEFYQKGYSASSLKFEDDLTHPTQSKLAIDKPTVKNTSKKATEEAEAYKVSNSNPYAQPISGKCYKCNPPGHRSSDCPLRKKVALIEQGKDVNEVLYDPNDDGDYEEDEHEQTYVVRKTMLSPKHFGRDNVYRLVKKGVHYTLLPLSRKPKAKSTPPNVDKTFLTVVNSGKQYLEECKEAKKVHVLLVKELPNQAGKGELPKEVKAILSEFPDLISNELPVGLTPMRDIQHHIDLMPGASLPNLPHYRMSPKENDILQEKVEELLEKGMIRESISPCAVPALLTSKKDGSWRMCVNSRAINKITIRYKFPIPRLDDMLDQLYWAKVFTKLDLQSGYHQIRIRPKDEWKIVVRTRDGLHEWLVMPFGLSNAPSTFMRLMNQDMSLVPKEFKLMKTKFEQSKIGPHQHYAIAAPITECMKKGKFRWGDKEETSFVLPKKKLYTAPVLALLNFGKLFEVECDACGVAIGAILSQEKRPVAYFSAKLNDSGQQWTTYNKEFYAMVRALKIWENYLIGKEFVLYSDHQALRYLNSQKRLSSDLHARWSSFLQKFPFKLIHKSGSQNRVADALSQSTAHPQTNEQTESMNRTLGNMIRGICGDRPRQWDFALAQAEFAYNSAVHSALGRSPFSIVYQKVPNHDVELVKLPGVRGISTAAANLANTRVLNVINSTALESKLNQIRFNSQTLEANVAFFPREGSKLEVRNKNVSCRIDDGGNSRSYAKVLKGGNSRSYAEVLKGDVDLRPKRNARKSSMPQKMWQPRKRNEFEQEDWYGLKVPVEKDDMAWLERSFVGKARCTEIISTLQERFMMEGYFSAKVTPMGGNLVLLPCEVYEKLKHLVEEGRNWLDQWFTDIRPWSPHEVATERFTWLRCQGVRLHIWKSSFFETIACLFRRFVSLDSSTIKKSRYDVAKILILTSVQENINKKVRVKASNLIFHIKICEELGVDNIFSLKSDYKLPGEDELNDEGWSDASTDDFDKLNDNWGGIQVDEIIDENATPSPDLYKHRRTPRRRLSAKESIEEDVGGSPQRHHCFQGDEETGHKGLGANHSMSTLNSNLKSGTGSKSLMYPPSFNPSIKVGLEDVNGPMEKQGDPTQQMDERPFKQNRRSENFEREGAAIKQCVDGEEIQGHSKERDSMMQSKELLEEDQTTQPFWEGLASKDEILQSRVVRITRKRVKKGRKVRKNKIRITKGQNNRRGTCVDTSFPRTDMQLENVEDLKSALDVGRKYNWRAKAEELWVIGQQLGLVNERNSEEIIRTLGEMEKRDRAVVVKRKMRVPWGELLTLIKDQGGGCWCIAGDFNAIRNIEERKADGSTMSRLERFLLSREFLINFPDITQKGLKRNISDHCPILLKQSCIDWGPKPFRCLDSWLNHEDFEPFVKEKWSSYDVQGWSSFRLKEKIKNLKGDLKRWNSEIYGNIEKNIESAIEEIYKLDKRGETNGLTKTEIGLRNECFHRLWEWNKDRDCLLHQKSRQKWLKEGDANSKYFHGCVIKRRKQNGIDGMTINGLWIEDAIMVKKLSEEEKSMLVAAFFEEEIKDVVWSCNGNKSPRLDGLNFNFIKRMWPILKNDIYEFISEFHSKGRFVKGSNASFIVLIPKKENPTSLTNYRPISLIGCMYKIVSKLLANRMRKVMDSIISPNQSAFVGKRQIVDGIIITNELIHEVKRRKRPTLIFKVDFEKAYDSVNWKFLDCMLDKLGFCTKWQSWIQECLASASSSVLVNGSPTEEFCMSKGLRQGDPLAPFLFLVVAEALHGLIMKAVKERMLVWVVVGLGELEISHLQFVDDTIIFCEASSSNVQVVKGIFRSFELLSGLKVNFFKSSLSGLHVQSVNLNSMADMLNCLVGNILFKYLGIPVGANPKRLDTWSPVIDCLRRKLSSWRSDSLSFGGRIILLNAVLSSIPVYFFSTLKAPKKVTNLLSLIQRRFLWGGSEDKNKIAWVRWNKRRMPYEGEYLRQNIRENVVRVVGKGNDTLFWYDKWVGEFSLKDRFNRLFSLSTDKEIVVSKKGEWSDGEWIWRWSWRRNLFAWECDLLQELMDLLQRRQPRQGGADYWMWNMDSKGKYTMKSAYRMLQSRLFPGRSINYKMIWNKMVPLKVSGFAWKATQNRIPTKDNLAKRGLRNVEDDLSCPLCGMQQESTNHLLFTCSKAWSVWSSCYSWWGLYVVQQNKGWEHLQQHTGLISEGRLMQAWMVVWFSTIWNLWKWQNQYVFMGNNATGDYIVELIKYHSFLWLKTNLWANLSKDWWLTSSAQACKMTKGSTCEVIVL</sequence>
<evidence type="ECO:0000256" key="5">
    <source>
        <dbReference type="ARBA" id="ARBA00022801"/>
    </source>
</evidence>
<dbReference type="InterPro" id="IPR012337">
    <property type="entry name" value="RNaseH-like_sf"/>
</dbReference>
<dbReference type="InterPro" id="IPR043502">
    <property type="entry name" value="DNA/RNA_pol_sf"/>
</dbReference>
<keyword evidence="1" id="KW-0808">Transferase</keyword>
<keyword evidence="5" id="KW-0378">Hydrolase</keyword>
<proteinExistence type="predicted"/>
<evidence type="ECO:0000256" key="1">
    <source>
        <dbReference type="ARBA" id="ARBA00022679"/>
    </source>
</evidence>
<dbReference type="Gene3D" id="3.30.70.270">
    <property type="match status" value="2"/>
</dbReference>
<keyword evidence="7" id="KW-0862">Zinc</keyword>
<feature type="region of interest" description="Disordered" evidence="8">
    <location>
        <begin position="1121"/>
        <end position="1157"/>
    </location>
</feature>
<dbReference type="SUPFAM" id="SSF53098">
    <property type="entry name" value="Ribonuclease H-like"/>
    <property type="match status" value="1"/>
</dbReference>
<dbReference type="Gene3D" id="3.30.420.10">
    <property type="entry name" value="Ribonuclease H-like superfamily/Ribonuclease H"/>
    <property type="match status" value="1"/>
</dbReference>
<dbReference type="SUPFAM" id="SSF56219">
    <property type="entry name" value="DNase I-like"/>
    <property type="match status" value="1"/>
</dbReference>
<evidence type="ECO:0000256" key="3">
    <source>
        <dbReference type="ARBA" id="ARBA00022722"/>
    </source>
</evidence>
<dbReference type="InterPro" id="IPR001878">
    <property type="entry name" value="Znf_CCHC"/>
</dbReference>
<comment type="caution">
    <text evidence="11">The sequence shown here is derived from an EMBL/GenBank/DDBJ whole genome shotgun (WGS) entry which is preliminary data.</text>
</comment>
<keyword evidence="12" id="KW-1185">Reference proteome</keyword>
<dbReference type="InterPro" id="IPR000477">
    <property type="entry name" value="RT_dom"/>
</dbReference>
<dbReference type="GO" id="GO:0016787">
    <property type="term" value="F:hydrolase activity"/>
    <property type="evidence" value="ECO:0007669"/>
    <property type="project" value="UniProtKB-KW"/>
</dbReference>
<dbReference type="CDD" id="cd09274">
    <property type="entry name" value="RNase_HI_RT_Ty3"/>
    <property type="match status" value="1"/>
</dbReference>
<dbReference type="SMART" id="SM00343">
    <property type="entry name" value="ZnF_C2HC"/>
    <property type="match status" value="1"/>
</dbReference>
<dbReference type="Pfam" id="PF17917">
    <property type="entry name" value="RT_RNaseH"/>
    <property type="match status" value="1"/>
</dbReference>
<keyword evidence="6" id="KW-0695">RNA-directed DNA polymerase</keyword>
<keyword evidence="7" id="KW-0863">Zinc-finger</keyword>
<name>A0AAV5L9J1_9ROSI</name>
<feature type="domain" description="CCHC-type" evidence="9">
    <location>
        <begin position="192"/>
        <end position="207"/>
    </location>
</feature>
<dbReference type="GO" id="GO:0008270">
    <property type="term" value="F:zinc ion binding"/>
    <property type="evidence" value="ECO:0007669"/>
    <property type="project" value="UniProtKB-KW"/>
</dbReference>
<dbReference type="PANTHER" id="PTHR37984:SF5">
    <property type="entry name" value="PROTEIN NYNRIN-LIKE"/>
    <property type="match status" value="1"/>
</dbReference>
<dbReference type="GO" id="GO:0003964">
    <property type="term" value="F:RNA-directed DNA polymerase activity"/>
    <property type="evidence" value="ECO:0007669"/>
    <property type="project" value="UniProtKB-KW"/>
</dbReference>
<dbReference type="InterPro" id="IPR026960">
    <property type="entry name" value="RVT-Znf"/>
</dbReference>
<keyword evidence="4" id="KW-0255">Endonuclease</keyword>
<dbReference type="Pfam" id="PF13966">
    <property type="entry name" value="zf-RVT"/>
    <property type="match status" value="1"/>
</dbReference>
<feature type="region of interest" description="Disordered" evidence="8">
    <location>
        <begin position="1213"/>
        <end position="1238"/>
    </location>
</feature>
<dbReference type="InterPro" id="IPR041373">
    <property type="entry name" value="RT_RNaseH"/>
</dbReference>
<feature type="domain" description="Reverse transcriptase" evidence="10">
    <location>
        <begin position="1703"/>
        <end position="1981"/>
    </location>
</feature>
<dbReference type="InterPro" id="IPR050951">
    <property type="entry name" value="Retrovirus_Pol_polyprotein"/>
</dbReference>
<evidence type="ECO:0000256" key="2">
    <source>
        <dbReference type="ARBA" id="ARBA00022695"/>
    </source>
</evidence>
<dbReference type="CDD" id="cd01647">
    <property type="entry name" value="RT_LTR"/>
    <property type="match status" value="1"/>
</dbReference>
<dbReference type="InterPro" id="IPR043128">
    <property type="entry name" value="Rev_trsase/Diguanyl_cyclase"/>
</dbReference>
<dbReference type="Gene3D" id="3.10.10.10">
    <property type="entry name" value="HIV Type 1 Reverse Transcriptase, subunit A, domain 1"/>
    <property type="match status" value="1"/>
</dbReference>
<dbReference type="PROSITE" id="PS50158">
    <property type="entry name" value="ZF_CCHC"/>
    <property type="match status" value="1"/>
</dbReference>
<dbReference type="Pfam" id="PF00098">
    <property type="entry name" value="zf-CCHC"/>
    <property type="match status" value="1"/>
</dbReference>
<dbReference type="PROSITE" id="PS50878">
    <property type="entry name" value="RT_POL"/>
    <property type="match status" value="1"/>
</dbReference>
<dbReference type="Pfam" id="PF00078">
    <property type="entry name" value="RVT_1"/>
    <property type="match status" value="2"/>
</dbReference>
<feature type="compositionally biased region" description="Basic and acidic residues" evidence="8">
    <location>
        <begin position="1224"/>
        <end position="1238"/>
    </location>
</feature>
<keyword evidence="2" id="KW-0548">Nucleotidyltransferase</keyword>
<dbReference type="Gene3D" id="3.60.10.10">
    <property type="entry name" value="Endonuclease/exonuclease/phosphatase"/>
    <property type="match status" value="1"/>
</dbReference>
<gene>
    <name evidence="11" type="ORF">SLEP1_g42199</name>
</gene>
<dbReference type="InterPro" id="IPR036397">
    <property type="entry name" value="RNaseH_sf"/>
</dbReference>
<dbReference type="PANTHER" id="PTHR37984">
    <property type="entry name" value="PROTEIN CBG26694"/>
    <property type="match status" value="1"/>
</dbReference>
<keyword evidence="7" id="KW-0479">Metal-binding</keyword>
<evidence type="ECO:0000313" key="11">
    <source>
        <dbReference type="EMBL" id="GKV33735.1"/>
    </source>
</evidence>
<evidence type="ECO:0000256" key="8">
    <source>
        <dbReference type="SAM" id="MobiDB-lite"/>
    </source>
</evidence>